<accession>A0A182FYM6</accession>
<dbReference type="EnsemblMetazoa" id="AALB014712-RB">
    <property type="protein sequence ID" value="AALB014712-PB"/>
    <property type="gene ID" value="AALB014712"/>
</dbReference>
<evidence type="ECO:0000313" key="1">
    <source>
        <dbReference type="EnsemblMetazoa" id="AALB014712-PB"/>
    </source>
</evidence>
<protein>
    <submittedName>
        <fullName evidence="1">Uncharacterized protein</fullName>
    </submittedName>
</protein>
<dbReference type="VEuPathDB" id="VectorBase:AALB014712"/>
<proteinExistence type="predicted"/>
<name>A0A182FYM6_ANOAL</name>
<keyword evidence="2" id="KW-1185">Reference proteome</keyword>
<reference evidence="1" key="2">
    <citation type="submission" date="2022-08" db="UniProtKB">
        <authorList>
            <consortium name="EnsemblMetazoa"/>
        </authorList>
    </citation>
    <scope>IDENTIFICATION</scope>
    <source>
        <strain evidence="1">STECLA/ALBI9_A</strain>
    </source>
</reference>
<evidence type="ECO:0000313" key="2">
    <source>
        <dbReference type="Proteomes" id="UP000069272"/>
    </source>
</evidence>
<reference evidence="1 2" key="1">
    <citation type="journal article" date="2017" name="G3 (Bethesda)">
        <title>The Physical Genome Mapping of Anopheles albimanus Corrected Scaffold Misassemblies and Identified Interarm Rearrangements in Genus Anopheles.</title>
        <authorList>
            <person name="Artemov G.N."/>
            <person name="Peery A.N."/>
            <person name="Jiang X."/>
            <person name="Tu Z."/>
            <person name="Stegniy V.N."/>
            <person name="Sharakhova M.V."/>
            <person name="Sharakhov I.V."/>
        </authorList>
    </citation>
    <scope>NUCLEOTIDE SEQUENCE [LARGE SCALE GENOMIC DNA]</scope>
    <source>
        <strain evidence="1 2">ALBI9_A</strain>
    </source>
</reference>
<dbReference type="AlphaFoldDB" id="A0A182FYM6"/>
<dbReference type="Proteomes" id="UP000069272">
    <property type="component" value="Chromosome X"/>
</dbReference>
<organism evidence="1 2">
    <name type="scientific">Anopheles albimanus</name>
    <name type="common">New world malaria mosquito</name>
    <dbReference type="NCBI Taxonomy" id="7167"/>
    <lineage>
        <taxon>Eukaryota</taxon>
        <taxon>Metazoa</taxon>
        <taxon>Ecdysozoa</taxon>
        <taxon>Arthropoda</taxon>
        <taxon>Hexapoda</taxon>
        <taxon>Insecta</taxon>
        <taxon>Pterygota</taxon>
        <taxon>Neoptera</taxon>
        <taxon>Endopterygota</taxon>
        <taxon>Diptera</taxon>
        <taxon>Nematocera</taxon>
        <taxon>Culicoidea</taxon>
        <taxon>Culicidae</taxon>
        <taxon>Anophelinae</taxon>
        <taxon>Anopheles</taxon>
    </lineage>
</organism>
<sequence>MCLWLTRTFPRCDAWRHTHVTSPFLDWSVSLQLWFNCNGDLFLNIVHL</sequence>